<organism evidence="1 2">
    <name type="scientific">Entomophthora muscae</name>
    <dbReference type="NCBI Taxonomy" id="34485"/>
    <lineage>
        <taxon>Eukaryota</taxon>
        <taxon>Fungi</taxon>
        <taxon>Fungi incertae sedis</taxon>
        <taxon>Zoopagomycota</taxon>
        <taxon>Entomophthoromycotina</taxon>
        <taxon>Entomophthoromycetes</taxon>
        <taxon>Entomophthorales</taxon>
        <taxon>Entomophthoraceae</taxon>
        <taxon>Entomophthora</taxon>
    </lineage>
</organism>
<name>A0ACC2T512_9FUNG</name>
<reference evidence="1" key="1">
    <citation type="submission" date="2022-04" db="EMBL/GenBank/DDBJ databases">
        <title>Genome of the entomopathogenic fungus Entomophthora muscae.</title>
        <authorList>
            <person name="Elya C."/>
            <person name="Lovett B.R."/>
            <person name="Lee E."/>
            <person name="Macias A.M."/>
            <person name="Hajek A.E."/>
            <person name="De Bivort B.L."/>
            <person name="Kasson M.T."/>
            <person name="De Fine Licht H.H."/>
            <person name="Stajich J.E."/>
        </authorList>
    </citation>
    <scope>NUCLEOTIDE SEQUENCE</scope>
    <source>
        <strain evidence="1">Berkeley</strain>
    </source>
</reference>
<evidence type="ECO:0000313" key="1">
    <source>
        <dbReference type="EMBL" id="KAJ9069581.1"/>
    </source>
</evidence>
<evidence type="ECO:0000313" key="2">
    <source>
        <dbReference type="Proteomes" id="UP001165960"/>
    </source>
</evidence>
<gene>
    <name evidence="1" type="primary">EPL1_1</name>
    <name evidence="1" type="ORF">DSO57_1017048</name>
</gene>
<dbReference type="EMBL" id="QTSX02003621">
    <property type="protein sequence ID" value="KAJ9069581.1"/>
    <property type="molecule type" value="Genomic_DNA"/>
</dbReference>
<protein>
    <submittedName>
        <fullName evidence="1">Enhancer of polycomb-like protein 1</fullName>
    </submittedName>
</protein>
<accession>A0ACC2T512</accession>
<keyword evidence="2" id="KW-1185">Reference proteome</keyword>
<sequence length="248" mass="27892">MKTCQEIIAVTLKREETLEELIKVQDQVFKLRNSIHKKRVAAQIVEEAASTVSVTQKPKPKPKPRRAPSGRRKSEEAGWLDITDLPYQFPSIPSSQRYFCYPPSLLPNASHQDVCFRRRKGRGGRILVDRCHFSFQQKQESVDYHVNPGWVEDNFPASDEFNAISLRYASQLLTEQDQVKLQPSLFPGSLHHSDNPPLPHGLLEGKLAAALTARMNCSADIVSETEANHNPPLEAPANTDIHVPSSDH</sequence>
<dbReference type="Proteomes" id="UP001165960">
    <property type="component" value="Unassembled WGS sequence"/>
</dbReference>
<proteinExistence type="predicted"/>
<comment type="caution">
    <text evidence="1">The sequence shown here is derived from an EMBL/GenBank/DDBJ whole genome shotgun (WGS) entry which is preliminary data.</text>
</comment>